<dbReference type="PANTHER" id="PTHR43377:SF1">
    <property type="entry name" value="BILIVERDIN REDUCTASE A"/>
    <property type="match status" value="1"/>
</dbReference>
<dbReference type="InterPro" id="IPR036291">
    <property type="entry name" value="NAD(P)-bd_dom_sf"/>
</dbReference>
<name>A0A3M7TMZ8_9BACI</name>
<feature type="domain" description="Gfo/Idh/MocA-like oxidoreductase N-terminal" evidence="1">
    <location>
        <begin position="7"/>
        <end position="134"/>
    </location>
</feature>
<reference evidence="2 3" key="1">
    <citation type="submission" date="2018-10" db="EMBL/GenBank/DDBJ databases">
        <title>Bacillus Keqinensis sp. nov., a moderately halophilic bacterium isolated from a saline-alkaline lake.</title>
        <authorList>
            <person name="Wang H."/>
        </authorList>
    </citation>
    <scope>NUCLEOTIDE SEQUENCE [LARGE SCALE GENOMIC DNA]</scope>
    <source>
        <strain evidence="2 3">KQ-3</strain>
    </source>
</reference>
<sequence>MQTDRKKVGIIGLGHIGRRHFQSLFYLKESADIFLVDQKEEGITSAKKMMAEEFKSSTFPHSLSCGTTLDTLPHFLDIVIIASPSNVRRNIIEAFLKKRTARFMILEKVVFQRVSDFSEISQLFNEKKVTVWVNCPMRTYPFFKEIKRRFGPSPIHYTVTGSQLNLASNVIHHLDLITYLSEDNVVVVDPRLLNTPFSSKRKGFFECTGTLSAYTRNHSTLNMTSFDQGGIPPVITCQSNEWRAVIRVSENKAWLACADHKWTWEEVDYKSPLQSELTCLYLQQLFSTESCDLPGFRESWNLHIPLLQSLSHHFYCKGETASCPIT</sequence>
<dbReference type="OrthoDB" id="2043779at2"/>
<evidence type="ECO:0000259" key="1">
    <source>
        <dbReference type="Pfam" id="PF01408"/>
    </source>
</evidence>
<protein>
    <recommendedName>
        <fullName evidence="1">Gfo/Idh/MocA-like oxidoreductase N-terminal domain-containing protein</fullName>
    </recommendedName>
</protein>
<accession>A0A3M7TMZ8</accession>
<organism evidence="2 3">
    <name type="scientific">Alteribacter keqinensis</name>
    <dbReference type="NCBI Taxonomy" id="2483800"/>
    <lineage>
        <taxon>Bacteria</taxon>
        <taxon>Bacillati</taxon>
        <taxon>Bacillota</taxon>
        <taxon>Bacilli</taxon>
        <taxon>Bacillales</taxon>
        <taxon>Bacillaceae</taxon>
        <taxon>Alteribacter</taxon>
    </lineage>
</organism>
<dbReference type="InterPro" id="IPR000683">
    <property type="entry name" value="Gfo/Idh/MocA-like_OxRdtase_N"/>
</dbReference>
<dbReference type="PANTHER" id="PTHR43377">
    <property type="entry name" value="BILIVERDIN REDUCTASE A"/>
    <property type="match status" value="1"/>
</dbReference>
<comment type="caution">
    <text evidence="2">The sequence shown here is derived from an EMBL/GenBank/DDBJ whole genome shotgun (WGS) entry which is preliminary data.</text>
</comment>
<dbReference type="SUPFAM" id="SSF51735">
    <property type="entry name" value="NAD(P)-binding Rossmann-fold domains"/>
    <property type="match status" value="1"/>
</dbReference>
<evidence type="ECO:0000313" key="2">
    <source>
        <dbReference type="EMBL" id="RNA66758.1"/>
    </source>
</evidence>
<dbReference type="AlphaFoldDB" id="A0A3M7TMZ8"/>
<dbReference type="EMBL" id="RHIB01000003">
    <property type="protein sequence ID" value="RNA66758.1"/>
    <property type="molecule type" value="Genomic_DNA"/>
</dbReference>
<dbReference type="GO" id="GO:0000166">
    <property type="term" value="F:nucleotide binding"/>
    <property type="evidence" value="ECO:0007669"/>
    <property type="project" value="InterPro"/>
</dbReference>
<dbReference type="InterPro" id="IPR051450">
    <property type="entry name" value="Gfo/Idh/MocA_Oxidoreductases"/>
</dbReference>
<dbReference type="Pfam" id="PF01408">
    <property type="entry name" value="GFO_IDH_MocA"/>
    <property type="match status" value="1"/>
</dbReference>
<dbReference type="RefSeq" id="WP_122900521.1">
    <property type="nucleotide sequence ID" value="NZ_RHIB01000003.1"/>
</dbReference>
<gene>
    <name evidence="2" type="ORF">EBO34_16220</name>
</gene>
<proteinExistence type="predicted"/>
<dbReference type="Gene3D" id="3.40.50.720">
    <property type="entry name" value="NAD(P)-binding Rossmann-like Domain"/>
    <property type="match status" value="1"/>
</dbReference>
<evidence type="ECO:0000313" key="3">
    <source>
        <dbReference type="Proteomes" id="UP000278746"/>
    </source>
</evidence>
<keyword evidence="3" id="KW-1185">Reference proteome</keyword>
<dbReference type="Proteomes" id="UP000278746">
    <property type="component" value="Unassembled WGS sequence"/>
</dbReference>